<organism evidence="2 3">
    <name type="scientific">Streptomyces solicathayae</name>
    <dbReference type="NCBI Taxonomy" id="3081768"/>
    <lineage>
        <taxon>Bacteria</taxon>
        <taxon>Bacillati</taxon>
        <taxon>Actinomycetota</taxon>
        <taxon>Actinomycetes</taxon>
        <taxon>Kitasatosporales</taxon>
        <taxon>Streptomycetaceae</taxon>
        <taxon>Streptomyces</taxon>
    </lineage>
</organism>
<protein>
    <submittedName>
        <fullName evidence="2">Uncharacterized protein</fullName>
    </submittedName>
</protein>
<gene>
    <name evidence="2" type="ORF">R2D22_25835</name>
</gene>
<name>A0ABZ0M0N9_9ACTN</name>
<reference evidence="2 3" key="1">
    <citation type="submission" date="2023-10" db="EMBL/GenBank/DDBJ databases">
        <title>The genome sequence of Streptomyces sp. HUAS YS2.</title>
        <authorList>
            <person name="Mo P."/>
        </authorList>
    </citation>
    <scope>NUCLEOTIDE SEQUENCE [LARGE SCALE GENOMIC DNA]</scope>
    <source>
        <strain evidence="2 3">HUAS YS2</strain>
    </source>
</reference>
<evidence type="ECO:0000313" key="3">
    <source>
        <dbReference type="Proteomes" id="UP001301731"/>
    </source>
</evidence>
<dbReference type="EMBL" id="CP137573">
    <property type="protein sequence ID" value="WOX24614.1"/>
    <property type="molecule type" value="Genomic_DNA"/>
</dbReference>
<evidence type="ECO:0000313" key="2">
    <source>
        <dbReference type="EMBL" id="WOX24614.1"/>
    </source>
</evidence>
<feature type="region of interest" description="Disordered" evidence="1">
    <location>
        <begin position="79"/>
        <end position="103"/>
    </location>
</feature>
<feature type="compositionally biased region" description="Basic and acidic residues" evidence="1">
    <location>
        <begin position="79"/>
        <end position="94"/>
    </location>
</feature>
<proteinExistence type="predicted"/>
<dbReference type="RefSeq" id="WP_318107060.1">
    <property type="nucleotide sequence ID" value="NZ_CP137573.1"/>
</dbReference>
<sequence length="103" mass="11199">MRRALAASLMDLGRIGADYSTEDLLPYAELAAAAAKLDLDRIKEVDDAGDRFRLAEHAAIVVLLLEPVLAVLRRLAQEDETRRRGGWARPDEATAPRSGGATD</sequence>
<dbReference type="Proteomes" id="UP001301731">
    <property type="component" value="Chromosome"/>
</dbReference>
<evidence type="ECO:0000256" key="1">
    <source>
        <dbReference type="SAM" id="MobiDB-lite"/>
    </source>
</evidence>
<keyword evidence="3" id="KW-1185">Reference proteome</keyword>
<accession>A0ABZ0M0N9</accession>